<evidence type="ECO:0000259" key="1">
    <source>
        <dbReference type="PROSITE" id="PS50835"/>
    </source>
</evidence>
<protein>
    <recommendedName>
        <fullName evidence="1">Ig-like domain-containing protein</fullName>
    </recommendedName>
</protein>
<dbReference type="SUPFAM" id="SSF48726">
    <property type="entry name" value="Immunoglobulin"/>
    <property type="match status" value="1"/>
</dbReference>
<proteinExistence type="predicted"/>
<sequence>VSTFRRQSVILACNGSGFPVEELQVYWEAMGKDVISLQGDVVTVGRGDPTESMDFSLILSDLMLNDGEIYECLWEGTKPISSVLLQV</sequence>
<accession>A0ABD0S1Y1</accession>
<gene>
    <name evidence="2" type="ORF">M9458_002418</name>
</gene>
<feature type="non-terminal residue" evidence="2">
    <location>
        <position position="87"/>
    </location>
</feature>
<keyword evidence="3" id="KW-1185">Reference proteome</keyword>
<dbReference type="Gene3D" id="2.60.40.10">
    <property type="entry name" value="Immunoglobulins"/>
    <property type="match status" value="1"/>
</dbReference>
<organism evidence="2 3">
    <name type="scientific">Cirrhinus mrigala</name>
    <name type="common">Mrigala</name>
    <dbReference type="NCBI Taxonomy" id="683832"/>
    <lineage>
        <taxon>Eukaryota</taxon>
        <taxon>Metazoa</taxon>
        <taxon>Chordata</taxon>
        <taxon>Craniata</taxon>
        <taxon>Vertebrata</taxon>
        <taxon>Euteleostomi</taxon>
        <taxon>Actinopterygii</taxon>
        <taxon>Neopterygii</taxon>
        <taxon>Teleostei</taxon>
        <taxon>Ostariophysi</taxon>
        <taxon>Cypriniformes</taxon>
        <taxon>Cyprinidae</taxon>
        <taxon>Labeoninae</taxon>
        <taxon>Labeonini</taxon>
        <taxon>Cirrhinus</taxon>
    </lineage>
</organism>
<dbReference type="InterPro" id="IPR007110">
    <property type="entry name" value="Ig-like_dom"/>
</dbReference>
<dbReference type="Proteomes" id="UP001529510">
    <property type="component" value="Unassembled WGS sequence"/>
</dbReference>
<name>A0ABD0S1Y1_CIRMR</name>
<reference evidence="2 3" key="1">
    <citation type="submission" date="2024-05" db="EMBL/GenBank/DDBJ databases">
        <title>Genome sequencing and assembly of Indian major carp, Cirrhinus mrigala (Hamilton, 1822).</title>
        <authorList>
            <person name="Mohindra V."/>
            <person name="Chowdhury L.M."/>
            <person name="Lal K."/>
            <person name="Jena J.K."/>
        </authorList>
    </citation>
    <scope>NUCLEOTIDE SEQUENCE [LARGE SCALE GENOMIC DNA]</scope>
    <source>
        <strain evidence="2">CM1030</strain>
        <tissue evidence="2">Blood</tissue>
    </source>
</reference>
<dbReference type="AlphaFoldDB" id="A0ABD0S1Y1"/>
<evidence type="ECO:0000313" key="2">
    <source>
        <dbReference type="EMBL" id="KAL0204400.1"/>
    </source>
</evidence>
<dbReference type="EMBL" id="JAMKFB020000001">
    <property type="protein sequence ID" value="KAL0204400.1"/>
    <property type="molecule type" value="Genomic_DNA"/>
</dbReference>
<feature type="domain" description="Ig-like" evidence="1">
    <location>
        <begin position="1"/>
        <end position="72"/>
    </location>
</feature>
<dbReference type="PROSITE" id="PS50835">
    <property type="entry name" value="IG_LIKE"/>
    <property type="match status" value="1"/>
</dbReference>
<comment type="caution">
    <text evidence="2">The sequence shown here is derived from an EMBL/GenBank/DDBJ whole genome shotgun (WGS) entry which is preliminary data.</text>
</comment>
<dbReference type="InterPro" id="IPR036179">
    <property type="entry name" value="Ig-like_dom_sf"/>
</dbReference>
<dbReference type="InterPro" id="IPR013783">
    <property type="entry name" value="Ig-like_fold"/>
</dbReference>
<feature type="non-terminal residue" evidence="2">
    <location>
        <position position="1"/>
    </location>
</feature>
<evidence type="ECO:0000313" key="3">
    <source>
        <dbReference type="Proteomes" id="UP001529510"/>
    </source>
</evidence>